<dbReference type="InterPro" id="IPR008972">
    <property type="entry name" value="Cupredoxin"/>
</dbReference>
<evidence type="ECO:0000256" key="3">
    <source>
        <dbReference type="SAM" id="MobiDB-lite"/>
    </source>
</evidence>
<dbReference type="InterPro" id="IPR000923">
    <property type="entry name" value="BlueCu_1"/>
</dbReference>
<feature type="compositionally biased region" description="Low complexity" evidence="3">
    <location>
        <begin position="153"/>
        <end position="175"/>
    </location>
</feature>
<keyword evidence="1" id="KW-0479">Metal-binding</keyword>
<evidence type="ECO:0000256" key="2">
    <source>
        <dbReference type="ARBA" id="ARBA00023008"/>
    </source>
</evidence>
<comment type="caution">
    <text evidence="7">The sequence shown here is derived from an EMBL/GenBank/DDBJ whole genome shotgun (WGS) entry which is preliminary data.</text>
</comment>
<dbReference type="CDD" id="cd00920">
    <property type="entry name" value="Cupredoxin"/>
    <property type="match status" value="1"/>
</dbReference>
<feature type="region of interest" description="Disordered" evidence="3">
    <location>
        <begin position="153"/>
        <end position="176"/>
    </location>
</feature>
<proteinExistence type="predicted"/>
<dbReference type="Pfam" id="PF00127">
    <property type="entry name" value="Copper-bind"/>
    <property type="match status" value="1"/>
</dbReference>
<dbReference type="PANTHER" id="PTHR34883">
    <property type="entry name" value="SERINE-RICH PROTEIN, PUTATIVE-RELATED-RELATED"/>
    <property type="match status" value="1"/>
</dbReference>
<reference evidence="7" key="2">
    <citation type="submission" date="2023-06" db="EMBL/GenBank/DDBJ databases">
        <authorList>
            <consortium name="Lawrence Berkeley National Laboratory"/>
            <person name="Haridas S."/>
            <person name="Hensen N."/>
            <person name="Bonometti L."/>
            <person name="Westerberg I."/>
            <person name="Brannstrom I.O."/>
            <person name="Guillou S."/>
            <person name="Cros-Aarteil S."/>
            <person name="Calhoun S."/>
            <person name="Kuo A."/>
            <person name="Mondo S."/>
            <person name="Pangilinan J."/>
            <person name="Riley R."/>
            <person name="Labutti K."/>
            <person name="Andreopoulos B."/>
            <person name="Lipzen A."/>
            <person name="Chen C."/>
            <person name="Yanf M."/>
            <person name="Daum C."/>
            <person name="Ng V."/>
            <person name="Clum A."/>
            <person name="Steindorff A."/>
            <person name="Ohm R."/>
            <person name="Martin F."/>
            <person name="Silar P."/>
            <person name="Natvig D."/>
            <person name="Lalanne C."/>
            <person name="Gautier V."/>
            <person name="Ament-Velasquez S.L."/>
            <person name="Kruys A."/>
            <person name="Hutchinson M.I."/>
            <person name="Powell A.J."/>
            <person name="Barry K."/>
            <person name="Miller A.N."/>
            <person name="Grigoriev I.V."/>
            <person name="Debuchy R."/>
            <person name="Gladieux P."/>
            <person name="Thoren M.H."/>
            <person name="Johannesson H."/>
        </authorList>
    </citation>
    <scope>NUCLEOTIDE SEQUENCE</scope>
    <source>
        <strain evidence="7">CBS 118394</strain>
    </source>
</reference>
<dbReference type="Gene3D" id="2.60.40.420">
    <property type="entry name" value="Cupredoxins - blue copper proteins"/>
    <property type="match status" value="1"/>
</dbReference>
<keyword evidence="4" id="KW-0812">Transmembrane</keyword>
<evidence type="ECO:0000313" key="7">
    <source>
        <dbReference type="EMBL" id="KAK3312199.1"/>
    </source>
</evidence>
<name>A0AAE0LZ34_9PEZI</name>
<evidence type="ECO:0000256" key="4">
    <source>
        <dbReference type="SAM" id="Phobius"/>
    </source>
</evidence>
<dbReference type="Proteomes" id="UP001283341">
    <property type="component" value="Unassembled WGS sequence"/>
</dbReference>
<evidence type="ECO:0000256" key="5">
    <source>
        <dbReference type="SAM" id="SignalP"/>
    </source>
</evidence>
<keyword evidence="5" id="KW-0732">Signal</keyword>
<evidence type="ECO:0000313" key="8">
    <source>
        <dbReference type="Proteomes" id="UP001283341"/>
    </source>
</evidence>
<dbReference type="GO" id="GO:0009055">
    <property type="term" value="F:electron transfer activity"/>
    <property type="evidence" value="ECO:0007669"/>
    <property type="project" value="InterPro"/>
</dbReference>
<dbReference type="GO" id="GO:0005507">
    <property type="term" value="F:copper ion binding"/>
    <property type="evidence" value="ECO:0007669"/>
    <property type="project" value="InterPro"/>
</dbReference>
<dbReference type="PANTHER" id="PTHR34883:SF15">
    <property type="entry name" value="EXTRACELLULAR SERINE-RICH PROTEIN"/>
    <property type="match status" value="1"/>
</dbReference>
<dbReference type="SUPFAM" id="SSF49503">
    <property type="entry name" value="Cupredoxins"/>
    <property type="match status" value="1"/>
</dbReference>
<protein>
    <recommendedName>
        <fullName evidence="6">Blue (type 1) copper domain-containing protein</fullName>
    </recommendedName>
</protein>
<keyword evidence="4" id="KW-1133">Transmembrane helix</keyword>
<dbReference type="InterPro" id="IPR052953">
    <property type="entry name" value="Ser-rich/MCO-related"/>
</dbReference>
<accession>A0AAE0LZ34</accession>
<gene>
    <name evidence="7" type="ORF">B0H66DRAFT_395551</name>
</gene>
<keyword evidence="2" id="KW-0186">Copper</keyword>
<reference evidence="7" key="1">
    <citation type="journal article" date="2023" name="Mol. Phylogenet. Evol.">
        <title>Genome-scale phylogeny and comparative genomics of the fungal order Sordariales.</title>
        <authorList>
            <person name="Hensen N."/>
            <person name="Bonometti L."/>
            <person name="Westerberg I."/>
            <person name="Brannstrom I.O."/>
            <person name="Guillou S."/>
            <person name="Cros-Aarteil S."/>
            <person name="Calhoun S."/>
            <person name="Haridas S."/>
            <person name="Kuo A."/>
            <person name="Mondo S."/>
            <person name="Pangilinan J."/>
            <person name="Riley R."/>
            <person name="LaButti K."/>
            <person name="Andreopoulos B."/>
            <person name="Lipzen A."/>
            <person name="Chen C."/>
            <person name="Yan M."/>
            <person name="Daum C."/>
            <person name="Ng V."/>
            <person name="Clum A."/>
            <person name="Steindorff A."/>
            <person name="Ohm R.A."/>
            <person name="Martin F."/>
            <person name="Silar P."/>
            <person name="Natvig D.O."/>
            <person name="Lalanne C."/>
            <person name="Gautier V."/>
            <person name="Ament-Velasquez S.L."/>
            <person name="Kruys A."/>
            <person name="Hutchinson M.I."/>
            <person name="Powell A.J."/>
            <person name="Barry K."/>
            <person name="Miller A.N."/>
            <person name="Grigoriev I.V."/>
            <person name="Debuchy R."/>
            <person name="Gladieux P."/>
            <person name="Hiltunen Thoren M."/>
            <person name="Johannesson H."/>
        </authorList>
    </citation>
    <scope>NUCLEOTIDE SEQUENCE</scope>
    <source>
        <strain evidence="7">CBS 118394</strain>
    </source>
</reference>
<organism evidence="7 8">
    <name type="scientific">Apodospora peruviana</name>
    <dbReference type="NCBI Taxonomy" id="516989"/>
    <lineage>
        <taxon>Eukaryota</taxon>
        <taxon>Fungi</taxon>
        <taxon>Dikarya</taxon>
        <taxon>Ascomycota</taxon>
        <taxon>Pezizomycotina</taxon>
        <taxon>Sordariomycetes</taxon>
        <taxon>Sordariomycetidae</taxon>
        <taxon>Sordariales</taxon>
        <taxon>Lasiosphaeriaceae</taxon>
        <taxon>Apodospora</taxon>
    </lineage>
</organism>
<sequence length="222" mass="21755">MQLFTLQAVLATSLLTSMASAKTIRIDVGQTGLSFTPDSVTAAKGDVLEYHFHAPLPHSVTMGDFSTPCNPAKTGGFYSGVVQTASGENTNVFSVTVNSTDPIFFYCTVPGHCPAGMSGVVNPSSAQTLATYQKNSQSANVVAPPAAFGGTLGPASASTSSTSTSAGATASPSPTNGGGGGAYGGFGGGSTGGNSGSAAVGVSFVHFVGVLGAMVGVAVLMA</sequence>
<dbReference type="EMBL" id="JAUEDM010000009">
    <property type="protein sequence ID" value="KAK3312199.1"/>
    <property type="molecule type" value="Genomic_DNA"/>
</dbReference>
<evidence type="ECO:0000256" key="1">
    <source>
        <dbReference type="ARBA" id="ARBA00022723"/>
    </source>
</evidence>
<feature type="signal peptide" evidence="5">
    <location>
        <begin position="1"/>
        <end position="21"/>
    </location>
</feature>
<dbReference type="AlphaFoldDB" id="A0AAE0LZ34"/>
<feature type="chain" id="PRO_5042024680" description="Blue (type 1) copper domain-containing protein" evidence="5">
    <location>
        <begin position="22"/>
        <end position="222"/>
    </location>
</feature>
<keyword evidence="4" id="KW-0472">Membrane</keyword>
<feature type="domain" description="Blue (type 1) copper" evidence="6">
    <location>
        <begin position="25"/>
        <end position="121"/>
    </location>
</feature>
<keyword evidence="8" id="KW-1185">Reference proteome</keyword>
<feature type="transmembrane region" description="Helical" evidence="4">
    <location>
        <begin position="198"/>
        <end position="221"/>
    </location>
</feature>
<evidence type="ECO:0000259" key="6">
    <source>
        <dbReference type="Pfam" id="PF00127"/>
    </source>
</evidence>